<evidence type="ECO:0000313" key="3">
    <source>
        <dbReference type="EMBL" id="QOV20840.1"/>
    </source>
</evidence>
<evidence type="ECO:0000256" key="1">
    <source>
        <dbReference type="SAM" id="Phobius"/>
    </source>
</evidence>
<proteinExistence type="predicted"/>
<dbReference type="EMBL" id="CP063304">
    <property type="protein sequence ID" value="QOV20840.1"/>
    <property type="molecule type" value="Genomic_DNA"/>
</dbReference>
<gene>
    <name evidence="3" type="ORF">INP51_07980</name>
</gene>
<keyword evidence="4" id="KW-1185">Reference proteome</keyword>
<feature type="transmembrane region" description="Helical" evidence="1">
    <location>
        <begin position="128"/>
        <end position="150"/>
    </location>
</feature>
<organism evidence="3 4">
    <name type="scientific">Blautia liquoris</name>
    <dbReference type="NCBI Taxonomy" id="2779518"/>
    <lineage>
        <taxon>Bacteria</taxon>
        <taxon>Bacillati</taxon>
        <taxon>Bacillota</taxon>
        <taxon>Clostridia</taxon>
        <taxon>Lachnospirales</taxon>
        <taxon>Lachnospiraceae</taxon>
        <taxon>Blautia</taxon>
    </lineage>
</organism>
<dbReference type="Pfam" id="PF14378">
    <property type="entry name" value="PAP2_3"/>
    <property type="match status" value="1"/>
</dbReference>
<feature type="transmembrane region" description="Helical" evidence="1">
    <location>
        <begin position="56"/>
        <end position="77"/>
    </location>
</feature>
<accession>A0A7M2RNA4</accession>
<dbReference type="RefSeq" id="WP_193737154.1">
    <property type="nucleotide sequence ID" value="NZ_CP063304.1"/>
</dbReference>
<evidence type="ECO:0000259" key="2">
    <source>
        <dbReference type="Pfam" id="PF14378"/>
    </source>
</evidence>
<dbReference type="Proteomes" id="UP000593601">
    <property type="component" value="Chromosome"/>
</dbReference>
<name>A0A7M2RNA4_9FIRM</name>
<feature type="transmembrane region" description="Helical" evidence="1">
    <location>
        <begin position="89"/>
        <end position="108"/>
    </location>
</feature>
<dbReference type="AlphaFoldDB" id="A0A7M2RNA4"/>
<keyword evidence="1" id="KW-0472">Membrane</keyword>
<feature type="transmembrane region" description="Helical" evidence="1">
    <location>
        <begin position="162"/>
        <end position="180"/>
    </location>
</feature>
<evidence type="ECO:0000313" key="4">
    <source>
        <dbReference type="Proteomes" id="UP000593601"/>
    </source>
</evidence>
<keyword evidence="1" id="KW-1133">Transmembrane helix</keyword>
<protein>
    <submittedName>
        <fullName evidence="3">Phosphatase PAP2 family protein</fullName>
    </submittedName>
</protein>
<reference evidence="3 4" key="1">
    <citation type="submission" date="2020-10" db="EMBL/GenBank/DDBJ databases">
        <title>Blautia liquoris sp.nov., isolated from the mud in a fermentation cellar used for the production of Chinese strong-flavoured liquor.</title>
        <authorList>
            <person name="Lu L."/>
        </authorList>
    </citation>
    <scope>NUCLEOTIDE SEQUENCE [LARGE SCALE GENOMIC DNA]</scope>
    <source>
        <strain evidence="3 4">LZLJ-3</strain>
    </source>
</reference>
<feature type="domain" description="Inositolphosphotransferase Aur1/Ipt1" evidence="2">
    <location>
        <begin position="67"/>
        <end position="200"/>
    </location>
</feature>
<dbReference type="InterPro" id="IPR026841">
    <property type="entry name" value="Aur1/Ipt1"/>
</dbReference>
<dbReference type="KEGG" id="bliq:INP51_07980"/>
<keyword evidence="1" id="KW-0812">Transmembrane</keyword>
<sequence>MNKIRKLITRMMPDYGFLPVIFSFLFNNLIYGGSKLITQNWYHHNIESSLDEKLPFIPWTLLIYFGCYLFWAVNYILIARQDKNSVYQFFAGDVLSRVICLIFFLFFPTTNTRPVLSESGFWNLAMSFLYSVDTASNLFPSIHCLVSWFCFIGIRGNQKIPLWYRAFSFVAAILVFISTLTTKQHVLIDVAGGVLLAEICFRIGRHSKISVIYGKLFDAATLRLFPRGYNKTNEKKVEEKYNDRFL</sequence>